<proteinExistence type="predicted"/>
<dbReference type="PANTHER" id="PTHR38011">
    <property type="entry name" value="DIHYDROFOLATE REDUCTASE FAMILY PROTEIN (AFU_ORTHOLOGUE AFUA_8G06820)"/>
    <property type="match status" value="1"/>
</dbReference>
<dbReference type="EMBL" id="CP061169">
    <property type="protein sequence ID" value="QPZ38551.1"/>
    <property type="molecule type" value="Genomic_DNA"/>
</dbReference>
<dbReference type="Proteomes" id="UP000662814">
    <property type="component" value="Chromosome"/>
</dbReference>
<feature type="domain" description="Bacterial bifunctional deaminase-reductase C-terminal" evidence="1">
    <location>
        <begin position="5"/>
        <end position="175"/>
    </location>
</feature>
<evidence type="ECO:0000259" key="1">
    <source>
        <dbReference type="Pfam" id="PF01872"/>
    </source>
</evidence>
<dbReference type="Pfam" id="PF01872">
    <property type="entry name" value="RibD_C"/>
    <property type="match status" value="1"/>
</dbReference>
<organism evidence="2 3">
    <name type="scientific">Paramicrobacterium chengjingii</name>
    <dbReference type="NCBI Taxonomy" id="2769067"/>
    <lineage>
        <taxon>Bacteria</taxon>
        <taxon>Bacillati</taxon>
        <taxon>Actinomycetota</taxon>
        <taxon>Actinomycetes</taxon>
        <taxon>Micrococcales</taxon>
        <taxon>Microbacteriaceae</taxon>
        <taxon>Paramicrobacterium</taxon>
    </lineage>
</organism>
<dbReference type="InterPro" id="IPR050765">
    <property type="entry name" value="Riboflavin_Biosynth_HTPR"/>
</dbReference>
<evidence type="ECO:0000313" key="3">
    <source>
        <dbReference type="Proteomes" id="UP000662814"/>
    </source>
</evidence>
<accession>A0ABX6YJH2</accession>
<evidence type="ECO:0000313" key="2">
    <source>
        <dbReference type="EMBL" id="QPZ38551.1"/>
    </source>
</evidence>
<dbReference type="SUPFAM" id="SSF53597">
    <property type="entry name" value="Dihydrofolate reductase-like"/>
    <property type="match status" value="1"/>
</dbReference>
<gene>
    <name evidence="2" type="ORF">HCR76_00070</name>
</gene>
<dbReference type="Gene3D" id="3.40.430.10">
    <property type="entry name" value="Dihydrofolate Reductase, subunit A"/>
    <property type="match status" value="1"/>
</dbReference>
<keyword evidence="3" id="KW-1185">Reference proteome</keyword>
<sequence>MGKLVVWNIASVDGYFEGAQQWDLRLHEHIWGEDLRQLSLRFGEELGLLVFGRVTYEGMAAHWPDADDESEIAEYMNAAPKLVASRTLTTATWHNTEVAADIVDELSRRKRVDERPIYVFGSALLTDSLLQAGLVDELLIGIAPVILGEGTPLFKPAASPLPLQLVEARAIDTGGVLLRYAVPSAEQTSRIERHAERDV</sequence>
<protein>
    <submittedName>
        <fullName evidence="2">Dihydrofolate reductase family protein</fullName>
    </submittedName>
</protein>
<dbReference type="PANTHER" id="PTHR38011:SF11">
    <property type="entry name" value="2,5-DIAMINO-6-RIBOSYLAMINO-4(3H)-PYRIMIDINONE 5'-PHOSPHATE REDUCTASE"/>
    <property type="match status" value="1"/>
</dbReference>
<name>A0ABX6YJH2_9MICO</name>
<dbReference type="RefSeq" id="WP_166986167.1">
    <property type="nucleotide sequence ID" value="NZ_CP061169.1"/>
</dbReference>
<dbReference type="InterPro" id="IPR002734">
    <property type="entry name" value="RibDG_C"/>
</dbReference>
<reference evidence="2 3" key="1">
    <citation type="submission" date="2020-12" db="EMBL/GenBank/DDBJ databases">
        <title>Microbacterium sp. HY060.</title>
        <authorList>
            <person name="Zhou J."/>
        </authorList>
    </citation>
    <scope>NUCLEOTIDE SEQUENCE [LARGE SCALE GENOMIC DNA]</scope>
    <source>
        <strain evidence="2 3">HY60</strain>
    </source>
</reference>
<dbReference type="InterPro" id="IPR024072">
    <property type="entry name" value="DHFR-like_dom_sf"/>
</dbReference>